<name>A0A372LKM9_9BACI</name>
<comment type="caution">
    <text evidence="2">The sequence shown here is derived from an EMBL/GenBank/DDBJ whole genome shotgun (WGS) entry which is preliminary data.</text>
</comment>
<feature type="transmembrane region" description="Helical" evidence="1">
    <location>
        <begin position="24"/>
        <end position="43"/>
    </location>
</feature>
<sequence length="177" mass="21451">MRKIEDQLFFYDMNHWLEYEILTWQWWMLAVFLILPWIIWFLLVKRDNIIQALLFGMFIIIITKLLDVVGLQYGVWEYPIQLFPVIPRGLPFDISMVPVAYMLLYQYFNTWKTFFIAQVLMALLYAFIGEPFSEWAHVVQYMKWHYILSFFYYILVGAGTRFLLLKLISMQKISSIN</sequence>
<gene>
    <name evidence="2" type="ORF">D0466_00865</name>
</gene>
<evidence type="ECO:0000313" key="2">
    <source>
        <dbReference type="EMBL" id="RFU66766.1"/>
    </source>
</evidence>
<protein>
    <submittedName>
        <fullName evidence="2">Uncharacterized protein</fullName>
    </submittedName>
</protein>
<feature type="transmembrane region" description="Helical" evidence="1">
    <location>
        <begin position="144"/>
        <end position="164"/>
    </location>
</feature>
<dbReference type="Proteomes" id="UP000262939">
    <property type="component" value="Unassembled WGS sequence"/>
</dbReference>
<evidence type="ECO:0000313" key="3">
    <source>
        <dbReference type="Proteomes" id="UP000262939"/>
    </source>
</evidence>
<dbReference type="InterPro" id="IPR048147">
    <property type="entry name" value="CBO0543-like"/>
</dbReference>
<dbReference type="NCBIfam" id="NF041644">
    <property type="entry name" value="CBO0543_fam"/>
    <property type="match status" value="1"/>
</dbReference>
<reference evidence="2 3" key="1">
    <citation type="submission" date="2018-08" db="EMBL/GenBank/DDBJ databases">
        <title>Bacillus chawlae sp. nov., Bacillus glennii sp. nov., and Bacillus saganii sp. nov. Isolated from the Vehicle Assembly Building at Kennedy Space Center where the Viking Spacecraft were Assembled.</title>
        <authorList>
            <person name="Seuylemezian A."/>
            <person name="Vaishampayan P."/>
        </authorList>
    </citation>
    <scope>NUCLEOTIDE SEQUENCE [LARGE SCALE GENOMIC DNA]</scope>
    <source>
        <strain evidence="2 3">V44-8</strain>
    </source>
</reference>
<keyword evidence="3" id="KW-1185">Reference proteome</keyword>
<evidence type="ECO:0000256" key="1">
    <source>
        <dbReference type="SAM" id="Phobius"/>
    </source>
</evidence>
<keyword evidence="1" id="KW-1133">Transmembrane helix</keyword>
<accession>A0A372LKM9</accession>
<feature type="transmembrane region" description="Helical" evidence="1">
    <location>
        <begin position="85"/>
        <end position="104"/>
    </location>
</feature>
<organism evidence="2 3">
    <name type="scientific">Peribacillus glennii</name>
    <dbReference type="NCBI Taxonomy" id="2303991"/>
    <lineage>
        <taxon>Bacteria</taxon>
        <taxon>Bacillati</taxon>
        <taxon>Bacillota</taxon>
        <taxon>Bacilli</taxon>
        <taxon>Bacillales</taxon>
        <taxon>Bacillaceae</taxon>
        <taxon>Peribacillus</taxon>
    </lineage>
</organism>
<feature type="transmembrane region" description="Helical" evidence="1">
    <location>
        <begin position="111"/>
        <end position="128"/>
    </location>
</feature>
<dbReference type="EMBL" id="QVTD01000001">
    <property type="protein sequence ID" value="RFU66766.1"/>
    <property type="molecule type" value="Genomic_DNA"/>
</dbReference>
<keyword evidence="1" id="KW-0812">Transmembrane</keyword>
<keyword evidence="1" id="KW-0472">Membrane</keyword>
<feature type="transmembrane region" description="Helical" evidence="1">
    <location>
        <begin position="52"/>
        <end position="73"/>
    </location>
</feature>
<dbReference type="AlphaFoldDB" id="A0A372LKM9"/>
<dbReference type="OrthoDB" id="1679483at2"/>
<proteinExistence type="predicted"/>